<evidence type="ECO:0000256" key="15">
    <source>
        <dbReference type="ARBA" id="ARBA00022781"/>
    </source>
</evidence>
<dbReference type="Pfam" id="PF00137">
    <property type="entry name" value="ATP-synt_C"/>
    <property type="match status" value="1"/>
</dbReference>
<comment type="similarity">
    <text evidence="5">Belongs to the ATPase A chain family.</text>
</comment>
<dbReference type="InterPro" id="IPR035921">
    <property type="entry name" value="F/V-ATP_Csub_sf"/>
</dbReference>
<dbReference type="STRING" id="39946.B8AR76"/>
<evidence type="ECO:0000256" key="4">
    <source>
        <dbReference type="ARBA" id="ARBA00006704"/>
    </source>
</evidence>
<feature type="transmembrane region" description="Helical" evidence="26">
    <location>
        <begin position="18"/>
        <end position="36"/>
    </location>
</feature>
<keyword evidence="17" id="KW-0406">Ion transport</keyword>
<evidence type="ECO:0000259" key="27">
    <source>
        <dbReference type="Pfam" id="PF00137"/>
    </source>
</evidence>
<dbReference type="InterPro" id="IPR002379">
    <property type="entry name" value="ATPase_proteolipid_c-like_dom"/>
</dbReference>
<dbReference type="FunFam" id="1.20.120.220:FF:000002">
    <property type="entry name" value="ATP synthase subunit a"/>
    <property type="match status" value="1"/>
</dbReference>
<dbReference type="HOGENOM" id="CLU_497306_0_0_1"/>
<protein>
    <recommendedName>
        <fullName evidence="10">ATP synthase subunit C, plastid</fullName>
    </recommendedName>
    <alternativeName>
        <fullName evidence="24">ATP synthase F0 sector subunit C</fullName>
    </alternativeName>
    <alternativeName>
        <fullName evidence="9">ATP synthase subunit b-delta</fullName>
    </alternativeName>
</protein>
<keyword evidence="15" id="KW-0375">Hydrogen ion transport</keyword>
<gene>
    <name evidence="28" type="ORF">OsI_15082</name>
</gene>
<comment type="similarity">
    <text evidence="8">In the N-terminal section; belongs to the ATPase B chain family.</text>
</comment>
<comment type="function">
    <text evidence="22">This fusion protein includes a component of the F(0) channel (subunit b) and of the F(1) subunit (subunit delta). Two copies of subunit b and one of delta together form the peripheral 'stator' stalk which links F(1) to F(0).</text>
</comment>
<dbReference type="Pfam" id="PF00430">
    <property type="entry name" value="ATP-synt_B"/>
    <property type="match status" value="1"/>
</dbReference>
<dbReference type="Gramene" id="BGIOSGA015486-TA">
    <property type="protein sequence ID" value="BGIOSGA015486-PA"/>
    <property type="gene ID" value="BGIOSGA015486"/>
</dbReference>
<dbReference type="NCBIfam" id="TIGR01144">
    <property type="entry name" value="ATP_synt_b"/>
    <property type="match status" value="1"/>
</dbReference>
<evidence type="ECO:0000256" key="1">
    <source>
        <dbReference type="ARBA" id="ARBA00004141"/>
    </source>
</evidence>
<dbReference type="GO" id="GO:0005886">
    <property type="term" value="C:plasma membrane"/>
    <property type="evidence" value="ECO:0007669"/>
    <property type="project" value="UniProtKB-SubCell"/>
</dbReference>
<evidence type="ECO:0000256" key="10">
    <source>
        <dbReference type="ARBA" id="ARBA00020939"/>
    </source>
</evidence>
<dbReference type="HAMAP" id="MF_01416">
    <property type="entry name" value="ATP_synth_delta_bact"/>
    <property type="match status" value="1"/>
</dbReference>
<dbReference type="SUPFAM" id="SSF81573">
    <property type="entry name" value="F1F0 ATP synthase subunit B, membrane domain"/>
    <property type="match status" value="1"/>
</dbReference>
<dbReference type="PRINTS" id="PR00125">
    <property type="entry name" value="ATPASEDELTA"/>
</dbReference>
<reference evidence="28 29" key="1">
    <citation type="journal article" date="2005" name="PLoS Biol.">
        <title>The genomes of Oryza sativa: a history of duplications.</title>
        <authorList>
            <person name="Yu J."/>
            <person name="Wang J."/>
            <person name="Lin W."/>
            <person name="Li S."/>
            <person name="Li H."/>
            <person name="Zhou J."/>
            <person name="Ni P."/>
            <person name="Dong W."/>
            <person name="Hu S."/>
            <person name="Zeng C."/>
            <person name="Zhang J."/>
            <person name="Zhang Y."/>
            <person name="Li R."/>
            <person name="Xu Z."/>
            <person name="Li S."/>
            <person name="Li X."/>
            <person name="Zheng H."/>
            <person name="Cong L."/>
            <person name="Lin L."/>
            <person name="Yin J."/>
            <person name="Geng J."/>
            <person name="Li G."/>
            <person name="Shi J."/>
            <person name="Liu J."/>
            <person name="Lv H."/>
            <person name="Li J."/>
            <person name="Wang J."/>
            <person name="Deng Y."/>
            <person name="Ran L."/>
            <person name="Shi X."/>
            <person name="Wang X."/>
            <person name="Wu Q."/>
            <person name="Li C."/>
            <person name="Ren X."/>
            <person name="Wang J."/>
            <person name="Wang X."/>
            <person name="Li D."/>
            <person name="Liu D."/>
            <person name="Zhang X."/>
            <person name="Ji Z."/>
            <person name="Zhao W."/>
            <person name="Sun Y."/>
            <person name="Zhang Z."/>
            <person name="Bao J."/>
            <person name="Han Y."/>
            <person name="Dong L."/>
            <person name="Ji J."/>
            <person name="Chen P."/>
            <person name="Wu S."/>
            <person name="Liu J."/>
            <person name="Xiao Y."/>
            <person name="Bu D."/>
            <person name="Tan J."/>
            <person name="Yang L."/>
            <person name="Ye C."/>
            <person name="Zhang J."/>
            <person name="Xu J."/>
            <person name="Zhou Y."/>
            <person name="Yu Y."/>
            <person name="Zhang B."/>
            <person name="Zhuang S."/>
            <person name="Wei H."/>
            <person name="Liu B."/>
            <person name="Lei M."/>
            <person name="Yu H."/>
            <person name="Li Y."/>
            <person name="Xu H."/>
            <person name="Wei S."/>
            <person name="He X."/>
            <person name="Fang L."/>
            <person name="Zhang Z."/>
            <person name="Zhang Y."/>
            <person name="Huang X."/>
            <person name="Su Z."/>
            <person name="Tong W."/>
            <person name="Li J."/>
            <person name="Tong Z."/>
            <person name="Li S."/>
            <person name="Ye J."/>
            <person name="Wang L."/>
            <person name="Fang L."/>
            <person name="Lei T."/>
            <person name="Chen C."/>
            <person name="Chen H."/>
            <person name="Xu Z."/>
            <person name="Li H."/>
            <person name="Huang H."/>
            <person name="Zhang F."/>
            <person name="Xu H."/>
            <person name="Li N."/>
            <person name="Zhao C."/>
            <person name="Li S."/>
            <person name="Dong L."/>
            <person name="Huang Y."/>
            <person name="Li L."/>
            <person name="Xi Y."/>
            <person name="Qi Q."/>
            <person name="Li W."/>
            <person name="Zhang B."/>
            <person name="Hu W."/>
            <person name="Zhang Y."/>
            <person name="Tian X."/>
            <person name="Jiao Y."/>
            <person name="Liang X."/>
            <person name="Jin J."/>
            <person name="Gao L."/>
            <person name="Zheng W."/>
            <person name="Hao B."/>
            <person name="Liu S."/>
            <person name="Wang W."/>
            <person name="Yuan L."/>
            <person name="Cao M."/>
            <person name="McDermott J."/>
            <person name="Samudrala R."/>
            <person name="Wang J."/>
            <person name="Wong G.K."/>
            <person name="Yang H."/>
        </authorList>
    </citation>
    <scope>NUCLEOTIDE SEQUENCE [LARGE SCALE GENOMIC DNA]</scope>
    <source>
        <strain evidence="29">cv. 93-11</strain>
    </source>
</reference>
<dbReference type="NCBIfam" id="TIGR01260">
    <property type="entry name" value="ATP_synt_c"/>
    <property type="match status" value="1"/>
</dbReference>
<dbReference type="Proteomes" id="UP000007015">
    <property type="component" value="Chromosome 4"/>
</dbReference>
<evidence type="ECO:0000313" key="29">
    <source>
        <dbReference type="Proteomes" id="UP000007015"/>
    </source>
</evidence>
<dbReference type="Pfam" id="PF00119">
    <property type="entry name" value="ATP-synt_A"/>
    <property type="match status" value="1"/>
</dbReference>
<dbReference type="Gene3D" id="1.10.520.20">
    <property type="entry name" value="N-terminal domain of the delta subunit of the F1F0-ATP synthase"/>
    <property type="match status" value="1"/>
</dbReference>
<dbReference type="SUPFAM" id="SSF81336">
    <property type="entry name" value="F1F0 ATP synthase subunit A"/>
    <property type="match status" value="1"/>
</dbReference>
<dbReference type="HAMAP" id="MF_01396">
    <property type="entry name" value="ATP_synth_c_bact"/>
    <property type="match status" value="1"/>
</dbReference>
<evidence type="ECO:0000256" key="20">
    <source>
        <dbReference type="ARBA" id="ARBA00023268"/>
    </source>
</evidence>
<feature type="coiled-coil region" evidence="25">
    <location>
        <begin position="292"/>
        <end position="363"/>
    </location>
</feature>
<evidence type="ECO:0000256" key="3">
    <source>
        <dbReference type="ARBA" id="ARBA00004236"/>
    </source>
</evidence>
<evidence type="ECO:0000256" key="8">
    <source>
        <dbReference type="ARBA" id="ARBA00010811"/>
    </source>
</evidence>
<dbReference type="InterPro" id="IPR005953">
    <property type="entry name" value="ATP_synth_csu_bac/chlpt"/>
</dbReference>
<evidence type="ECO:0000256" key="5">
    <source>
        <dbReference type="ARBA" id="ARBA00006810"/>
    </source>
</evidence>
<evidence type="ECO:0000256" key="21">
    <source>
        <dbReference type="ARBA" id="ARBA00023310"/>
    </source>
</evidence>
<evidence type="ECO:0000256" key="25">
    <source>
        <dbReference type="SAM" id="Coils"/>
    </source>
</evidence>
<keyword evidence="16 26" id="KW-1133">Transmembrane helix</keyword>
<feature type="transmembrane region" description="Helical" evidence="26">
    <location>
        <begin position="251"/>
        <end position="270"/>
    </location>
</feature>
<evidence type="ECO:0000256" key="16">
    <source>
        <dbReference type="ARBA" id="ARBA00022989"/>
    </source>
</evidence>
<keyword evidence="11" id="KW-0813">Transport</keyword>
<name>B8AR76_ORYSI</name>
<keyword evidence="19 26" id="KW-0472">Membrane</keyword>
<dbReference type="SUPFAM" id="SSF81333">
    <property type="entry name" value="F1F0 ATP synthase subunit C"/>
    <property type="match status" value="1"/>
</dbReference>
<feature type="domain" description="V-ATPase proteolipid subunit C-like" evidence="27">
    <location>
        <begin position="182"/>
        <end position="245"/>
    </location>
</feature>
<feature type="transmembrane region" description="Helical" evidence="26">
    <location>
        <begin position="153"/>
        <end position="173"/>
    </location>
</feature>
<dbReference type="InterPro" id="IPR028987">
    <property type="entry name" value="ATP_synth_B-like_membr_sf"/>
</dbReference>
<proteinExistence type="inferred from homology"/>
<keyword evidence="25" id="KW-0175">Coiled coil</keyword>
<keyword evidence="29" id="KW-1185">Reference proteome</keyword>
<evidence type="ECO:0000256" key="6">
    <source>
        <dbReference type="ARBA" id="ARBA00007046"/>
    </source>
</evidence>
<dbReference type="PROSITE" id="PS00605">
    <property type="entry name" value="ATPASE_C"/>
    <property type="match status" value="1"/>
</dbReference>
<dbReference type="Gene3D" id="1.20.120.220">
    <property type="entry name" value="ATP synthase, F0 complex, subunit A"/>
    <property type="match status" value="1"/>
</dbReference>
<dbReference type="PROSITE" id="PS00449">
    <property type="entry name" value="ATPASE_A"/>
    <property type="match status" value="1"/>
</dbReference>
<evidence type="ECO:0000256" key="22">
    <source>
        <dbReference type="ARBA" id="ARBA00024925"/>
    </source>
</evidence>
<evidence type="ECO:0000256" key="2">
    <source>
        <dbReference type="ARBA" id="ARBA00004167"/>
    </source>
</evidence>
<dbReference type="CDD" id="cd00310">
    <property type="entry name" value="ATP-synt_Fo_a_6"/>
    <property type="match status" value="1"/>
</dbReference>
<keyword evidence="14 26" id="KW-0812">Transmembrane</keyword>
<dbReference type="NCBIfam" id="NF005363">
    <property type="entry name" value="PRK06876.1"/>
    <property type="match status" value="1"/>
</dbReference>
<dbReference type="Gene3D" id="6.10.250.1580">
    <property type="match status" value="1"/>
</dbReference>
<dbReference type="NCBIfam" id="NF004411">
    <property type="entry name" value="PRK05759.1-2"/>
    <property type="match status" value="1"/>
</dbReference>
<keyword evidence="20" id="KW-0511">Multifunctional enzyme</keyword>
<comment type="similarity">
    <text evidence="4">Belongs to the ATPase C chain family.</text>
</comment>
<dbReference type="InterPro" id="IPR005864">
    <property type="entry name" value="ATP_synth_F0_bsu_bac"/>
</dbReference>
<keyword evidence="21" id="KW-0066">ATP synthesis</keyword>
<evidence type="ECO:0000256" key="19">
    <source>
        <dbReference type="ARBA" id="ARBA00023136"/>
    </source>
</evidence>
<keyword evidence="12" id="KW-1003">Cell membrane</keyword>
<dbReference type="InterPro" id="IPR000454">
    <property type="entry name" value="ATP_synth_F0_csu"/>
</dbReference>
<evidence type="ECO:0000256" key="12">
    <source>
        <dbReference type="ARBA" id="ARBA00022475"/>
    </source>
</evidence>
<evidence type="ECO:0000256" key="11">
    <source>
        <dbReference type="ARBA" id="ARBA00022448"/>
    </source>
</evidence>
<dbReference type="SUPFAM" id="SSF47928">
    <property type="entry name" value="N-terminal domain of the delta subunit of the F1F0-ATP synthase"/>
    <property type="match status" value="1"/>
</dbReference>
<dbReference type="PANTHER" id="PTHR11910">
    <property type="entry name" value="ATP SYNTHASE DELTA CHAIN"/>
    <property type="match status" value="1"/>
</dbReference>
<dbReference type="NCBIfam" id="TIGR01145">
    <property type="entry name" value="ATP_synt_delta"/>
    <property type="match status" value="1"/>
</dbReference>
<evidence type="ECO:0000256" key="18">
    <source>
        <dbReference type="ARBA" id="ARBA00023121"/>
    </source>
</evidence>
<dbReference type="InterPro" id="IPR020537">
    <property type="entry name" value="ATP_synth_F0_csu_DDCD_BS"/>
</dbReference>
<evidence type="ECO:0000256" key="13">
    <source>
        <dbReference type="ARBA" id="ARBA00022547"/>
    </source>
</evidence>
<feature type="transmembrane region" description="Helical" evidence="26">
    <location>
        <begin position="179"/>
        <end position="203"/>
    </location>
</feature>
<dbReference type="InterPro" id="IPR026015">
    <property type="entry name" value="ATP_synth_OSCP/delta_N_sf"/>
</dbReference>
<accession>B8AR76</accession>
<comment type="subcellular location">
    <subcellularLocation>
        <location evidence="3">Cell membrane</location>
    </subcellularLocation>
    <subcellularLocation>
        <location evidence="1">Membrane</location>
        <topology evidence="1">Multi-pass membrane protein</topology>
    </subcellularLocation>
    <subcellularLocation>
        <location evidence="2">Membrane</location>
        <topology evidence="2">Single-pass membrane protein</topology>
    </subcellularLocation>
</comment>
<dbReference type="InterPro" id="IPR000568">
    <property type="entry name" value="ATP_synth_F0_asu"/>
</dbReference>
<evidence type="ECO:0000313" key="28">
    <source>
        <dbReference type="EMBL" id="EEC76878.1"/>
    </source>
</evidence>
<dbReference type="InterPro" id="IPR035908">
    <property type="entry name" value="F0_ATP_A_sf"/>
</dbReference>
<dbReference type="InterPro" id="IPR000711">
    <property type="entry name" value="ATPase_OSCP/dsu"/>
</dbReference>
<comment type="function">
    <text evidence="23">F(1)F(0) ATP synthase produces ATP from ADP in the presence of a proton or sodium gradient. F-type ATPases consist of two structural domains, F(1) containing the extramembraneous catalytic core and F(0) containing the membrane proton channel, linked together by a central stalk and a peripheral stalk. During catalysis, ATP synthesis in the catalytic domain of F(1) is coupled via a rotary mechanism of the central stalk subunits to proton translocation.</text>
</comment>
<evidence type="ECO:0000256" key="9">
    <source>
        <dbReference type="ARBA" id="ARBA00015256"/>
    </source>
</evidence>
<evidence type="ECO:0000256" key="17">
    <source>
        <dbReference type="ARBA" id="ARBA00023065"/>
    </source>
</evidence>
<keyword evidence="13" id="KW-0138">CF(0)</keyword>
<comment type="similarity">
    <text evidence="7">In the C-terminal section; belongs to the ATPase delta chain family.</text>
</comment>
<evidence type="ECO:0000256" key="7">
    <source>
        <dbReference type="ARBA" id="ARBA00010377"/>
    </source>
</evidence>
<dbReference type="GO" id="GO:0046933">
    <property type="term" value="F:proton-transporting ATP synthase activity, rotational mechanism"/>
    <property type="evidence" value="ECO:0007669"/>
    <property type="project" value="InterPro"/>
</dbReference>
<comment type="similarity">
    <text evidence="6">Belongs to the ATPase delta chain family.</text>
</comment>
<dbReference type="GO" id="GO:0008289">
    <property type="term" value="F:lipid binding"/>
    <property type="evidence" value="ECO:0007669"/>
    <property type="project" value="UniProtKB-KW"/>
</dbReference>
<dbReference type="CDD" id="cd06503">
    <property type="entry name" value="ATP-synt_Fo_b"/>
    <property type="match status" value="1"/>
</dbReference>
<dbReference type="GO" id="GO:0033177">
    <property type="term" value="C:proton-transporting two-sector ATPase complex, proton-transporting domain"/>
    <property type="evidence" value="ECO:0007669"/>
    <property type="project" value="InterPro"/>
</dbReference>
<evidence type="ECO:0000256" key="24">
    <source>
        <dbReference type="ARBA" id="ARBA00032869"/>
    </source>
</evidence>
<dbReference type="AlphaFoldDB" id="B8AR76"/>
<evidence type="ECO:0000256" key="23">
    <source>
        <dbReference type="ARBA" id="ARBA00025198"/>
    </source>
</evidence>
<feature type="transmembrane region" description="Helical" evidence="26">
    <location>
        <begin position="115"/>
        <end position="133"/>
    </location>
</feature>
<organism evidence="28 29">
    <name type="scientific">Oryza sativa subsp. indica</name>
    <name type="common">Rice</name>
    <dbReference type="NCBI Taxonomy" id="39946"/>
    <lineage>
        <taxon>Eukaryota</taxon>
        <taxon>Viridiplantae</taxon>
        <taxon>Streptophyta</taxon>
        <taxon>Embryophyta</taxon>
        <taxon>Tracheophyta</taxon>
        <taxon>Spermatophyta</taxon>
        <taxon>Magnoliopsida</taxon>
        <taxon>Liliopsida</taxon>
        <taxon>Poales</taxon>
        <taxon>Poaceae</taxon>
        <taxon>BOP clade</taxon>
        <taxon>Oryzoideae</taxon>
        <taxon>Oryzeae</taxon>
        <taxon>Oryzinae</taxon>
        <taxon>Oryza</taxon>
        <taxon>Oryza sativa</taxon>
    </lineage>
</organism>
<sequence length="548" mass="58548">MVDNQAKANIHNAESRKFIAPLALTVFVWIFLMNAMDMLPVDLLPAIWAQIYGAAGHDPHHAYLRVVPTADLSTTLGLSTAVLILCLYYSVKIKGLGGWAHELVTAPFGTSKNPVFALILGVVNLLMQIIEYVAKTVSHGMRLFGNMYAGELVFMLIALMGGAAAMSLSGVIMENILGLVALACGLIVGLGAIGASIGIALMGGKYLEASARQPELINELQTKMFILAGLIDAAFLIGVAIALLFAFANPFAIVFLILVLFTMKFVWPPIAKALDERAQKIAEGLAAADRAKSELVAVNQRVETELAQTRNETASRLADAERRAQAIIEEAKARAAEEGNKIVAAARAEAEQQSIQAREALREQVAALAVKGAEQILRKEVNAGVHADLLNRLKTELTVAWVDELAAIAADPQVRQLADNPKIEPGQLFDLIAGVVRAPLSDAARNFLRVLIDNGRLEALPEVAAQFRALVNRQSGSSDAVVHSAFPIDAGALAELGASLEKRFGRKLNLSVQLDESLIGGVRVAVGDEVLDTSVKARLEQMKAALVA</sequence>
<dbReference type="CDD" id="cd18185">
    <property type="entry name" value="ATP-synt_Fo_c_ATPE"/>
    <property type="match status" value="1"/>
</dbReference>
<dbReference type="InterPro" id="IPR002146">
    <property type="entry name" value="ATP_synth_b/b'su_bac/chlpt"/>
</dbReference>
<keyword evidence="18" id="KW-0446">Lipid-binding</keyword>
<feature type="transmembrane region" description="Helical" evidence="26">
    <location>
        <begin position="224"/>
        <end position="245"/>
    </location>
</feature>
<dbReference type="InterPro" id="IPR023011">
    <property type="entry name" value="ATP_synth_F0_asu_AS"/>
</dbReference>
<dbReference type="GO" id="GO:0045259">
    <property type="term" value="C:proton-transporting ATP synthase complex"/>
    <property type="evidence" value="ECO:0007669"/>
    <property type="project" value="UniProtKB-KW"/>
</dbReference>
<dbReference type="Pfam" id="PF00213">
    <property type="entry name" value="OSCP"/>
    <property type="match status" value="1"/>
</dbReference>
<evidence type="ECO:0000256" key="14">
    <source>
        <dbReference type="ARBA" id="ARBA00022692"/>
    </source>
</evidence>
<dbReference type="EMBL" id="CM000129">
    <property type="protein sequence ID" value="EEC76878.1"/>
    <property type="molecule type" value="Genomic_DNA"/>
</dbReference>
<evidence type="ECO:0000256" key="26">
    <source>
        <dbReference type="SAM" id="Phobius"/>
    </source>
</evidence>
<dbReference type="HAMAP" id="MF_01398">
    <property type="entry name" value="ATP_synth_b_bprime"/>
    <property type="match status" value="1"/>
</dbReference>